<dbReference type="PROSITE" id="PS51257">
    <property type="entry name" value="PROKAR_LIPOPROTEIN"/>
    <property type="match status" value="1"/>
</dbReference>
<accession>A0A1H7HSW7</accession>
<name>A0A1H7HSW7_HALLR</name>
<protein>
    <submittedName>
        <fullName evidence="1">Putative adhesin</fullName>
    </submittedName>
</protein>
<evidence type="ECO:0000313" key="2">
    <source>
        <dbReference type="Proteomes" id="UP000183894"/>
    </source>
</evidence>
<dbReference type="RefSeq" id="WP_074792027.1">
    <property type="nucleotide sequence ID" value="NZ_FOAD01000001.1"/>
</dbReference>
<dbReference type="Proteomes" id="UP000183894">
    <property type="component" value="Unassembled WGS sequence"/>
</dbReference>
<dbReference type="EMBL" id="FOAD01000001">
    <property type="protein sequence ID" value="SEK53274.1"/>
    <property type="molecule type" value="Genomic_DNA"/>
</dbReference>
<sequence length="270" mass="28188">MRKPSRRSFLTGGATLGLASLAGCTAPSIETREAETRVVSPDGFESLEVRNRNGTVTIEPWEQNDVEVRVVKRGFVTEDLDSVRVDIGGDESLTVQRVVRGDDPEPVVVELEIRVPSAFPVSHASTSNGSVDVRRTAGDLEVQTTNGDIDVQRVDGFVDATASNGSVSARGVAGLDGVRTTNGSITVDVFSIRSDTSIETSNGEIDAALASDLDAELVAQTSTESIDVSGLSLADASISRTHVDGTLGDGGPTLTTLTSNGSIELSLLGE</sequence>
<dbReference type="PROSITE" id="PS51318">
    <property type="entry name" value="TAT"/>
    <property type="match status" value="1"/>
</dbReference>
<gene>
    <name evidence="1" type="ORF">SAMN04488691_101674</name>
</gene>
<organism evidence="1 2">
    <name type="scientific">Haloferax larsenii</name>
    <dbReference type="NCBI Taxonomy" id="302484"/>
    <lineage>
        <taxon>Archaea</taxon>
        <taxon>Methanobacteriati</taxon>
        <taxon>Methanobacteriota</taxon>
        <taxon>Stenosarchaea group</taxon>
        <taxon>Halobacteria</taxon>
        <taxon>Halobacteriales</taxon>
        <taxon>Haloferacaceae</taxon>
        <taxon>Haloferax</taxon>
    </lineage>
</organism>
<proteinExistence type="predicted"/>
<dbReference type="AlphaFoldDB" id="A0A1H7HSW7"/>
<reference evidence="1 2" key="1">
    <citation type="submission" date="2016-10" db="EMBL/GenBank/DDBJ databases">
        <authorList>
            <person name="de Groot N.N."/>
        </authorList>
    </citation>
    <scope>NUCLEOTIDE SEQUENCE [LARGE SCALE GENOMIC DNA]</scope>
    <source>
        <strain evidence="1 2">CDM_5</strain>
    </source>
</reference>
<dbReference type="InterPro" id="IPR006311">
    <property type="entry name" value="TAT_signal"/>
</dbReference>
<dbReference type="OrthoDB" id="292814at2157"/>
<evidence type="ECO:0000313" key="1">
    <source>
        <dbReference type="EMBL" id="SEK53274.1"/>
    </source>
</evidence>